<reference evidence="9 10" key="1">
    <citation type="journal article" date="2009" name="Stand. Genomic Sci.">
        <title>Complete genome sequence of Halorhabdus utahensis type strain (AX-2).</title>
        <authorList>
            <person name="Anderson I."/>
            <person name="Tindall B.J."/>
            <person name="Pomrenke H."/>
            <person name="Goker M."/>
            <person name="Lapidus A."/>
            <person name="Nolan M."/>
            <person name="Copeland A."/>
            <person name="Glavina Del Rio T."/>
            <person name="Chen F."/>
            <person name="Tice H."/>
            <person name="Cheng J.F."/>
            <person name="Lucas S."/>
            <person name="Chertkov O."/>
            <person name="Bruce D."/>
            <person name="Brettin T."/>
            <person name="Detter J.C."/>
            <person name="Han C."/>
            <person name="Goodwin L."/>
            <person name="Land M."/>
            <person name="Hauser L."/>
            <person name="Chang Y.J."/>
            <person name="Jeffries C.D."/>
            <person name="Pitluck S."/>
            <person name="Pati A."/>
            <person name="Mavromatis K."/>
            <person name="Ivanova N."/>
            <person name="Ovchinnikova G."/>
            <person name="Chen A."/>
            <person name="Palaniappan K."/>
            <person name="Chain P."/>
            <person name="Rohde M."/>
            <person name="Bristow J."/>
            <person name="Eisen J.A."/>
            <person name="Markowitz V."/>
            <person name="Hugenholtz P."/>
            <person name="Kyrpides N.C."/>
            <person name="Klenk H.P."/>
        </authorList>
    </citation>
    <scope>NUCLEOTIDE SEQUENCE [LARGE SCALE GENOMIC DNA]</scope>
    <source>
        <strain evidence="10">DSM 12940 / JCM 11049 / AX-2</strain>
    </source>
</reference>
<protein>
    <submittedName>
        <fullName evidence="9">Radical SAM domain protein</fullName>
    </submittedName>
</protein>
<dbReference type="SUPFAM" id="SSF102114">
    <property type="entry name" value="Radical SAM enzymes"/>
    <property type="match status" value="1"/>
</dbReference>
<evidence type="ECO:0000313" key="9">
    <source>
        <dbReference type="EMBL" id="ACV13144.1"/>
    </source>
</evidence>
<evidence type="ECO:0000256" key="2">
    <source>
        <dbReference type="ARBA" id="ARBA00022485"/>
    </source>
</evidence>
<evidence type="ECO:0000256" key="3">
    <source>
        <dbReference type="ARBA" id="ARBA00022691"/>
    </source>
</evidence>
<keyword evidence="4" id="KW-0479">Metal-binding</keyword>
<evidence type="ECO:0000256" key="1">
    <source>
        <dbReference type="ARBA" id="ARBA00001966"/>
    </source>
</evidence>
<dbReference type="CDD" id="cd21123">
    <property type="entry name" value="SPASM_MftC-like"/>
    <property type="match status" value="1"/>
</dbReference>
<feature type="region of interest" description="Disordered" evidence="7">
    <location>
        <begin position="1"/>
        <end position="50"/>
    </location>
</feature>
<accession>C7NSM8</accession>
<dbReference type="InterPro" id="IPR050377">
    <property type="entry name" value="Radical_SAM_PqqE_MftC-like"/>
</dbReference>
<dbReference type="GO" id="GO:0051539">
    <property type="term" value="F:4 iron, 4 sulfur cluster binding"/>
    <property type="evidence" value="ECO:0007669"/>
    <property type="project" value="UniProtKB-KW"/>
</dbReference>
<dbReference type="InterPro" id="IPR007197">
    <property type="entry name" value="rSAM"/>
</dbReference>
<evidence type="ECO:0000256" key="7">
    <source>
        <dbReference type="SAM" id="MobiDB-lite"/>
    </source>
</evidence>
<dbReference type="OrthoDB" id="30736at2157"/>
<dbReference type="AlphaFoldDB" id="C7NSM8"/>
<evidence type="ECO:0000259" key="8">
    <source>
        <dbReference type="PROSITE" id="PS51918"/>
    </source>
</evidence>
<organism evidence="9 10">
    <name type="scientific">Halorhabdus utahensis (strain DSM 12940 / JCM 11049 / AX-2)</name>
    <dbReference type="NCBI Taxonomy" id="519442"/>
    <lineage>
        <taxon>Archaea</taxon>
        <taxon>Methanobacteriati</taxon>
        <taxon>Methanobacteriota</taxon>
        <taxon>Stenosarchaea group</taxon>
        <taxon>Halobacteria</taxon>
        <taxon>Halobacteriales</taxon>
        <taxon>Haloarculaceae</taxon>
        <taxon>Halorhabdus</taxon>
    </lineage>
</organism>
<evidence type="ECO:0000256" key="4">
    <source>
        <dbReference type="ARBA" id="ARBA00022723"/>
    </source>
</evidence>
<dbReference type="InterPro" id="IPR017200">
    <property type="entry name" value="PqqE-like"/>
</dbReference>
<comment type="cofactor">
    <cofactor evidence="1">
        <name>[4Fe-4S] cluster</name>
        <dbReference type="ChEBI" id="CHEBI:49883"/>
    </cofactor>
</comment>
<evidence type="ECO:0000313" key="10">
    <source>
        <dbReference type="Proteomes" id="UP000002071"/>
    </source>
</evidence>
<sequence>MTEDHPHGDGQSPEAGHPGGHPGSSAPGHDGGSPGTTDSGHPGGHLGTRNYDERPLIVTWEVTQACELECDHCRAEAQPERDPAELSIEEGRAFIDSITDFGRPQPILVFSGGDPLERPDLFELLDHAADRDVTTAVTPAPTDNLTEAVIGKLADAGVERIALSLDGATPEAHDEFRGEEGSFARVEQAARQAREAGMEIQINTTVTANTVEYLPEIAAMVEAFDAAMWEVFFLVPIGRGEELAQLDPGRTVDVMEWLYRRGRDAPYRVITVEAPHYRRVADEFERRESSEGVRVGSTRAGKGFVFVSYEGEVYPSGFLPQRGGNVTDRSLVDIYRNADLFRRLRDTEQFVGSCSRCDYLDVCGGSRSRAHAVTGNPLASDPLCPWVERVDDAT</sequence>
<dbReference type="SFLD" id="SFLDG01067">
    <property type="entry name" value="SPASM/twitch_domain_containing"/>
    <property type="match status" value="1"/>
</dbReference>
<dbReference type="PANTHER" id="PTHR11228:SF34">
    <property type="entry name" value="TUNGSTEN-CONTAINING ALDEHYDE FERREDOXIN OXIDOREDUCTASE COFACTOR MODIFYING PROTEIN"/>
    <property type="match status" value="1"/>
</dbReference>
<dbReference type="STRING" id="519442.Huta_2983"/>
<dbReference type="HOGENOM" id="CLU_009273_4_0_2"/>
<dbReference type="EMBL" id="CP001687">
    <property type="protein sequence ID" value="ACV13144.1"/>
    <property type="molecule type" value="Genomic_DNA"/>
</dbReference>
<dbReference type="PROSITE" id="PS51918">
    <property type="entry name" value="RADICAL_SAM"/>
    <property type="match status" value="1"/>
</dbReference>
<keyword evidence="2" id="KW-0004">4Fe-4S</keyword>
<dbReference type="InterPro" id="IPR006638">
    <property type="entry name" value="Elp3/MiaA/NifB-like_rSAM"/>
</dbReference>
<dbReference type="GO" id="GO:0003824">
    <property type="term" value="F:catalytic activity"/>
    <property type="evidence" value="ECO:0007669"/>
    <property type="project" value="InterPro"/>
</dbReference>
<dbReference type="SFLD" id="SFLDG01386">
    <property type="entry name" value="main_SPASM_domain-containing"/>
    <property type="match status" value="1"/>
</dbReference>
<dbReference type="SFLD" id="SFLDS00029">
    <property type="entry name" value="Radical_SAM"/>
    <property type="match status" value="1"/>
</dbReference>
<dbReference type="InterPro" id="IPR058240">
    <property type="entry name" value="rSAM_sf"/>
</dbReference>
<proteinExistence type="predicted"/>
<dbReference type="SMART" id="SM00729">
    <property type="entry name" value="Elp3"/>
    <property type="match status" value="1"/>
</dbReference>
<dbReference type="Pfam" id="PF04055">
    <property type="entry name" value="Radical_SAM"/>
    <property type="match status" value="1"/>
</dbReference>
<dbReference type="KEGG" id="hut:Huta_2983"/>
<keyword evidence="3" id="KW-0949">S-adenosyl-L-methionine</keyword>
<feature type="domain" description="Radical SAM core" evidence="8">
    <location>
        <begin position="52"/>
        <end position="264"/>
    </location>
</feature>
<dbReference type="Proteomes" id="UP000002071">
    <property type="component" value="Chromosome"/>
</dbReference>
<keyword evidence="10" id="KW-1185">Reference proteome</keyword>
<gene>
    <name evidence="9" type="ordered locus">Huta_2983</name>
</gene>
<dbReference type="GO" id="GO:0046872">
    <property type="term" value="F:metal ion binding"/>
    <property type="evidence" value="ECO:0007669"/>
    <property type="project" value="UniProtKB-KW"/>
</dbReference>
<dbReference type="eggNOG" id="arCOG00938">
    <property type="taxonomic scope" value="Archaea"/>
</dbReference>
<keyword evidence="6" id="KW-0411">Iron-sulfur</keyword>
<dbReference type="InterPro" id="IPR013785">
    <property type="entry name" value="Aldolase_TIM"/>
</dbReference>
<keyword evidence="5" id="KW-0408">Iron</keyword>
<dbReference type="RefSeq" id="WP_015790706.1">
    <property type="nucleotide sequence ID" value="NC_013158.1"/>
</dbReference>
<name>C7NSM8_HALUD</name>
<dbReference type="GeneID" id="8385292"/>
<evidence type="ECO:0000256" key="5">
    <source>
        <dbReference type="ARBA" id="ARBA00023004"/>
    </source>
</evidence>
<dbReference type="PIRSF" id="PIRSF037420">
    <property type="entry name" value="PQQ_syn_pqqE"/>
    <property type="match status" value="1"/>
</dbReference>
<evidence type="ECO:0000256" key="6">
    <source>
        <dbReference type="ARBA" id="ARBA00023014"/>
    </source>
</evidence>
<dbReference type="Gene3D" id="3.20.20.70">
    <property type="entry name" value="Aldolase class I"/>
    <property type="match status" value="1"/>
</dbReference>
<dbReference type="CDD" id="cd01335">
    <property type="entry name" value="Radical_SAM"/>
    <property type="match status" value="1"/>
</dbReference>
<dbReference type="PANTHER" id="PTHR11228">
    <property type="entry name" value="RADICAL SAM DOMAIN PROTEIN"/>
    <property type="match status" value="1"/>
</dbReference>